<evidence type="ECO:0000256" key="1">
    <source>
        <dbReference type="SAM" id="MobiDB-lite"/>
    </source>
</evidence>
<organism evidence="3">
    <name type="scientific">Menopon gallinae</name>
    <name type="common">poultry shaft louse</name>
    <dbReference type="NCBI Taxonomy" id="328185"/>
    <lineage>
        <taxon>Eukaryota</taxon>
        <taxon>Metazoa</taxon>
        <taxon>Ecdysozoa</taxon>
        <taxon>Arthropoda</taxon>
        <taxon>Hexapoda</taxon>
        <taxon>Insecta</taxon>
        <taxon>Pterygota</taxon>
        <taxon>Neoptera</taxon>
        <taxon>Paraneoptera</taxon>
        <taxon>Psocodea</taxon>
        <taxon>Troctomorpha</taxon>
        <taxon>Phthiraptera</taxon>
        <taxon>Amblycera</taxon>
        <taxon>Menoponidae</taxon>
        <taxon>Menopon</taxon>
    </lineage>
</organism>
<comment type="caution">
    <text evidence="3">The sequence shown here is derived from an EMBL/GenBank/DDBJ whole genome shotgun (WGS) entry which is preliminary data.</text>
</comment>
<name>A0AAW2HHR4_9NEOP</name>
<dbReference type="AlphaFoldDB" id="A0AAW2HHR4"/>
<evidence type="ECO:0000313" key="3">
    <source>
        <dbReference type="EMBL" id="KAL0269066.1"/>
    </source>
</evidence>
<accession>A0AAW2HHR4</accession>
<evidence type="ECO:0000259" key="2">
    <source>
        <dbReference type="Pfam" id="PF18701"/>
    </source>
</evidence>
<gene>
    <name evidence="3" type="ORF">PYX00_010801</name>
</gene>
<dbReference type="InterPro" id="IPR040676">
    <property type="entry name" value="DUF5641"/>
</dbReference>
<proteinExistence type="predicted"/>
<dbReference type="Pfam" id="PF18701">
    <property type="entry name" value="DUF5641"/>
    <property type="match status" value="1"/>
</dbReference>
<feature type="region of interest" description="Disordered" evidence="1">
    <location>
        <begin position="374"/>
        <end position="396"/>
    </location>
</feature>
<reference evidence="3" key="1">
    <citation type="journal article" date="2024" name="Gigascience">
        <title>Chromosome-level genome of the poultry shaft louse Menopon gallinae provides insight into the host-switching and adaptive evolution of parasitic lice.</title>
        <authorList>
            <person name="Xu Y."/>
            <person name="Ma L."/>
            <person name="Liu S."/>
            <person name="Liang Y."/>
            <person name="Liu Q."/>
            <person name="He Z."/>
            <person name="Tian L."/>
            <person name="Duan Y."/>
            <person name="Cai W."/>
            <person name="Li H."/>
            <person name="Song F."/>
        </authorList>
    </citation>
    <scope>NUCLEOTIDE SEQUENCE</scope>
    <source>
        <strain evidence="3">Cailab_2023a</strain>
    </source>
</reference>
<dbReference type="EMBL" id="JARGDH010000005">
    <property type="protein sequence ID" value="KAL0269066.1"/>
    <property type="molecule type" value="Genomic_DNA"/>
</dbReference>
<feature type="compositionally biased region" description="Polar residues" evidence="1">
    <location>
        <begin position="383"/>
        <end position="396"/>
    </location>
</feature>
<feature type="domain" description="DUF5641" evidence="2">
    <location>
        <begin position="71"/>
        <end position="165"/>
    </location>
</feature>
<protein>
    <recommendedName>
        <fullName evidence="2">DUF5641 domain-containing protein</fullName>
    </recommendedName>
</protein>
<sequence length="396" mass="45797">MNDHRFTFEQFYTILCQIEGILNSRPLCPLPSSCDIEPLTPGHFLILRPPMSTPPSTNETPLTMDIKPSQKYKLTQQISFHFWVRWRKEYISELQRRIKWKTKADPTQPPIKEGDLVILKDESTSVMKWPLAGVLLLHPRRDGIARVATIQFSNTIKKRPITKLWLDATTDGYQRAVQTLRAKYSDPMNVTMEVLRRLKNIKRINRNDLSSVEKAYYGMRELYFLAIRNKLPDSFINFELRKQFCLRWYGDMEHRFATTSTCEDLLATFEVDLRGLTQLYGDTSTLIRGCVNHTRNSGAQSCLFCRQDHLAIFCDHPMGNAERRKIVQEKKLCYVCLRGNHVVSQCRSKYLCSRCKQRHAVVICNGVPTATANVSRDDHPQESDSFQGNADSDLVN</sequence>
<dbReference type="PANTHER" id="PTHR47331">
    <property type="entry name" value="PHD-TYPE DOMAIN-CONTAINING PROTEIN"/>
    <property type="match status" value="1"/>
</dbReference>